<feature type="transmembrane region" description="Helical" evidence="1">
    <location>
        <begin position="91"/>
        <end position="111"/>
    </location>
</feature>
<comment type="caution">
    <text evidence="2">The sequence shown here is derived from an EMBL/GenBank/DDBJ whole genome shotgun (WGS) entry which is preliminary data.</text>
</comment>
<keyword evidence="1" id="KW-0472">Membrane</keyword>
<feature type="transmembrane region" description="Helical" evidence="1">
    <location>
        <begin position="49"/>
        <end position="71"/>
    </location>
</feature>
<gene>
    <name evidence="2" type="ORF">A3I92_00710</name>
</gene>
<evidence type="ECO:0000313" key="2">
    <source>
        <dbReference type="EMBL" id="OGN32161.1"/>
    </source>
</evidence>
<organism evidence="2 3">
    <name type="scientific">Candidatus Yanofskybacteria bacterium RIFCSPLOWO2_02_FULL_43_10b</name>
    <dbReference type="NCBI Taxonomy" id="1802704"/>
    <lineage>
        <taxon>Bacteria</taxon>
        <taxon>Candidatus Yanofskyibacteriota</taxon>
    </lineage>
</organism>
<accession>A0A1F8H3L9</accession>
<dbReference type="InterPro" id="IPR043993">
    <property type="entry name" value="T4SS_pilin"/>
</dbReference>
<reference evidence="2 3" key="1">
    <citation type="journal article" date="2016" name="Nat. Commun.">
        <title>Thousands of microbial genomes shed light on interconnected biogeochemical processes in an aquifer system.</title>
        <authorList>
            <person name="Anantharaman K."/>
            <person name="Brown C.T."/>
            <person name="Hug L.A."/>
            <person name="Sharon I."/>
            <person name="Castelle C.J."/>
            <person name="Probst A.J."/>
            <person name="Thomas B.C."/>
            <person name="Singh A."/>
            <person name="Wilkins M.J."/>
            <person name="Karaoz U."/>
            <person name="Brodie E.L."/>
            <person name="Williams K.H."/>
            <person name="Hubbard S.S."/>
            <person name="Banfield J.F."/>
        </authorList>
    </citation>
    <scope>NUCLEOTIDE SEQUENCE [LARGE SCALE GENOMIC DNA]</scope>
</reference>
<dbReference type="Pfam" id="PF18895">
    <property type="entry name" value="T4SS_pilin"/>
    <property type="match status" value="1"/>
</dbReference>
<sequence length="120" mass="12736">MNKYKNILVMIVFGAMLSMPLLALALAVPGQPVPGQAVTLNEIEGLINGIARFLIVVSVIVAVIFIVYGGVRWVMAQGDPAQAKIIMKNGIIGALIILGVGVLLQTLQGVISRTFFGTFQ</sequence>
<name>A0A1F8H3L9_9BACT</name>
<keyword evidence="1" id="KW-0812">Transmembrane</keyword>
<protein>
    <submittedName>
        <fullName evidence="2">Uncharacterized protein</fullName>
    </submittedName>
</protein>
<evidence type="ECO:0000256" key="1">
    <source>
        <dbReference type="SAM" id="Phobius"/>
    </source>
</evidence>
<proteinExistence type="predicted"/>
<evidence type="ECO:0000313" key="3">
    <source>
        <dbReference type="Proteomes" id="UP000177676"/>
    </source>
</evidence>
<keyword evidence="1" id="KW-1133">Transmembrane helix</keyword>
<dbReference type="EMBL" id="MGKS01000019">
    <property type="protein sequence ID" value="OGN32161.1"/>
    <property type="molecule type" value="Genomic_DNA"/>
</dbReference>
<dbReference type="Proteomes" id="UP000177676">
    <property type="component" value="Unassembled WGS sequence"/>
</dbReference>
<dbReference type="AlphaFoldDB" id="A0A1F8H3L9"/>